<dbReference type="Proteomes" id="UP000283090">
    <property type="component" value="Unassembled WGS sequence"/>
</dbReference>
<gene>
    <name evidence="1" type="ORF">DFL_008411</name>
</gene>
<evidence type="ECO:0000313" key="2">
    <source>
        <dbReference type="Proteomes" id="UP000283090"/>
    </source>
</evidence>
<comment type="caution">
    <text evidence="1">The sequence shown here is derived from an EMBL/GenBank/DDBJ whole genome shotgun (WGS) entry which is preliminary data.</text>
</comment>
<dbReference type="GeneID" id="93590722"/>
<reference evidence="1 2" key="1">
    <citation type="submission" date="2019-01" db="EMBL/GenBank/DDBJ databases">
        <title>Intercellular communication is required for trap formation in the nematode-trapping fungus Duddingtonia flagrans.</title>
        <authorList>
            <person name="Youssar L."/>
            <person name="Wernet V."/>
            <person name="Hensel N."/>
            <person name="Hildebrandt H.-G."/>
            <person name="Fischer R."/>
        </authorList>
    </citation>
    <scope>NUCLEOTIDE SEQUENCE [LARGE SCALE GENOMIC DNA]</scope>
    <source>
        <strain evidence="1 2">CBS H-5679</strain>
    </source>
</reference>
<keyword evidence="2" id="KW-1185">Reference proteome</keyword>
<dbReference type="VEuPathDB" id="FungiDB:DFL_008411"/>
<dbReference type="AlphaFoldDB" id="A0A436ZNN7"/>
<dbReference type="OrthoDB" id="5299735at2759"/>
<name>A0A436ZNN7_ARTFL</name>
<accession>A0A436ZNN7</accession>
<evidence type="ECO:0000313" key="1">
    <source>
        <dbReference type="EMBL" id="RVD80514.1"/>
    </source>
</evidence>
<organism evidence="1 2">
    <name type="scientific">Arthrobotrys flagrans</name>
    <name type="common">Nematode-trapping fungus</name>
    <name type="synonym">Trichothecium flagrans</name>
    <dbReference type="NCBI Taxonomy" id="97331"/>
    <lineage>
        <taxon>Eukaryota</taxon>
        <taxon>Fungi</taxon>
        <taxon>Dikarya</taxon>
        <taxon>Ascomycota</taxon>
        <taxon>Pezizomycotina</taxon>
        <taxon>Orbiliomycetes</taxon>
        <taxon>Orbiliales</taxon>
        <taxon>Orbiliaceae</taxon>
        <taxon>Arthrobotrys</taxon>
    </lineage>
</organism>
<dbReference type="EMBL" id="SAEB01000012">
    <property type="protein sequence ID" value="RVD80514.1"/>
    <property type="molecule type" value="Genomic_DNA"/>
</dbReference>
<protein>
    <submittedName>
        <fullName evidence="1">Uncharacterized protein</fullName>
    </submittedName>
</protein>
<dbReference type="RefSeq" id="XP_067486058.1">
    <property type="nucleotide sequence ID" value="XM_067638140.1"/>
</dbReference>
<sequence length="608" mass="68970">MREPGLHRIVQCVLKNFIPSRRPIHTTTQRLFRIQASNVKPTSEDDDAGSVPHQSTKIQASILERSPDRRKLYKIIENLGSNSNLRQSYFPVERIRLAMDDLQQEDPPFAKECIFLLALLVLASKDVSSLLRKVVVHRFYDVFLNETKEGVTVTRPPDSREPGIYPELLAMLGAVLPIDVDGRPLHVFLGDLRSPDGKLVDPLLPLGKVVQGAELGPWPVHRTFVIRKDSDDTKPNITLSNGRGWSPVEVIHDLPFEVFQKESLKNENNKRLRISTERALLARDIMAEEVDRGTHKQGYERPLEMWNQSGILDIPDMLREAAKREDQGTDQIPIHVRDSLAALLFKAPDTSEIPDFDEYVGTLEMEKRAWVHDLIAHGRVEIQRQVDGLQINKTDPNPFTILSQTGKMRAIIENNYLSASEVGFMELYRRLIKGELPVPSSGSAEPTSGSSPTPELPVFGNFRSWIFQLGESLSPHVRDRRREFFASCGWGAVATGLLIHYSIDPAIALSLFALIAAVSLRRFRSGVKSLWGSYEIQLATMGVEFLNDLEIYFMDNTKPNPKQDFTRYKMEKGELELVRREVTEARRLLVKLAPSLRSEFPEWEKPSS</sequence>
<proteinExistence type="predicted"/>